<organism evidence="13 14">
    <name type="scientific">Cohnella lubricantis</name>
    <dbReference type="NCBI Taxonomy" id="2163172"/>
    <lineage>
        <taxon>Bacteria</taxon>
        <taxon>Bacillati</taxon>
        <taxon>Bacillota</taxon>
        <taxon>Bacilli</taxon>
        <taxon>Bacillales</taxon>
        <taxon>Paenibacillaceae</taxon>
        <taxon>Cohnella</taxon>
    </lineage>
</organism>
<dbReference type="PROSITE" id="PS50111">
    <property type="entry name" value="CHEMOTAXIS_TRANSDUC_2"/>
    <property type="match status" value="1"/>
</dbReference>
<dbReference type="GO" id="GO:0005886">
    <property type="term" value="C:plasma membrane"/>
    <property type="evidence" value="ECO:0007669"/>
    <property type="project" value="UniProtKB-SubCell"/>
</dbReference>
<dbReference type="GO" id="GO:0006935">
    <property type="term" value="P:chemotaxis"/>
    <property type="evidence" value="ECO:0007669"/>
    <property type="project" value="UniProtKB-KW"/>
</dbReference>
<dbReference type="CDD" id="cd12912">
    <property type="entry name" value="PDC2_MCP_like"/>
    <property type="match status" value="1"/>
</dbReference>
<evidence type="ECO:0000256" key="10">
    <source>
        <dbReference type="SAM" id="Phobius"/>
    </source>
</evidence>
<name>A0A841TAG2_9BACL</name>
<dbReference type="CDD" id="cd06225">
    <property type="entry name" value="HAMP"/>
    <property type="match status" value="1"/>
</dbReference>
<keyword evidence="14" id="KW-1185">Reference proteome</keyword>
<dbReference type="InterPro" id="IPR003660">
    <property type="entry name" value="HAMP_dom"/>
</dbReference>
<dbReference type="CDD" id="cd12914">
    <property type="entry name" value="PDC1_DGC_like"/>
    <property type="match status" value="1"/>
</dbReference>
<keyword evidence="6 10" id="KW-0472">Membrane</keyword>
<dbReference type="EMBL" id="JACJVN010000026">
    <property type="protein sequence ID" value="MBB6677015.1"/>
    <property type="molecule type" value="Genomic_DNA"/>
</dbReference>
<evidence type="ECO:0000256" key="4">
    <source>
        <dbReference type="ARBA" id="ARBA00022692"/>
    </source>
</evidence>
<dbReference type="SUPFAM" id="SSF58104">
    <property type="entry name" value="Methyl-accepting chemotaxis protein (MCP) signaling domain"/>
    <property type="match status" value="1"/>
</dbReference>
<evidence type="ECO:0000256" key="9">
    <source>
        <dbReference type="PROSITE-ProRule" id="PRU00284"/>
    </source>
</evidence>
<dbReference type="GO" id="GO:0007165">
    <property type="term" value="P:signal transduction"/>
    <property type="evidence" value="ECO:0007669"/>
    <property type="project" value="UniProtKB-KW"/>
</dbReference>
<evidence type="ECO:0000256" key="5">
    <source>
        <dbReference type="ARBA" id="ARBA00022989"/>
    </source>
</evidence>
<dbReference type="AlphaFoldDB" id="A0A841TAG2"/>
<comment type="similarity">
    <text evidence="8">Belongs to the methyl-accepting chemotaxis (MCP) protein family.</text>
</comment>
<dbReference type="Pfam" id="PF00015">
    <property type="entry name" value="MCPsignal"/>
    <property type="match status" value="1"/>
</dbReference>
<evidence type="ECO:0000256" key="6">
    <source>
        <dbReference type="ARBA" id="ARBA00023136"/>
    </source>
</evidence>
<keyword evidence="5 10" id="KW-1133">Transmembrane helix</keyword>
<dbReference type="InterPro" id="IPR033479">
    <property type="entry name" value="dCache_1"/>
</dbReference>
<feature type="transmembrane region" description="Helical" evidence="10">
    <location>
        <begin position="301"/>
        <end position="323"/>
    </location>
</feature>
<evidence type="ECO:0000313" key="14">
    <source>
        <dbReference type="Proteomes" id="UP000574133"/>
    </source>
</evidence>
<evidence type="ECO:0000259" key="12">
    <source>
        <dbReference type="PROSITE" id="PS50885"/>
    </source>
</evidence>
<dbReference type="RefSeq" id="WP_185178305.1">
    <property type="nucleotide sequence ID" value="NZ_CBCSEP010000021.1"/>
</dbReference>
<evidence type="ECO:0000313" key="13">
    <source>
        <dbReference type="EMBL" id="MBB6677015.1"/>
    </source>
</evidence>
<comment type="subcellular location">
    <subcellularLocation>
        <location evidence="1">Cell membrane</location>
        <topology evidence="1">Multi-pass membrane protein</topology>
    </subcellularLocation>
</comment>
<dbReference type="Gene3D" id="1.10.287.950">
    <property type="entry name" value="Methyl-accepting chemotaxis protein"/>
    <property type="match status" value="1"/>
</dbReference>
<evidence type="ECO:0000256" key="1">
    <source>
        <dbReference type="ARBA" id="ARBA00004651"/>
    </source>
</evidence>
<evidence type="ECO:0000256" key="8">
    <source>
        <dbReference type="ARBA" id="ARBA00029447"/>
    </source>
</evidence>
<dbReference type="SMART" id="SM00283">
    <property type="entry name" value="MA"/>
    <property type="match status" value="1"/>
</dbReference>
<evidence type="ECO:0000256" key="3">
    <source>
        <dbReference type="ARBA" id="ARBA00022500"/>
    </source>
</evidence>
<evidence type="ECO:0000256" key="2">
    <source>
        <dbReference type="ARBA" id="ARBA00022475"/>
    </source>
</evidence>
<dbReference type="PANTHER" id="PTHR32089">
    <property type="entry name" value="METHYL-ACCEPTING CHEMOTAXIS PROTEIN MCPB"/>
    <property type="match status" value="1"/>
</dbReference>
<accession>A0A841TAG2</accession>
<dbReference type="Gene3D" id="3.30.450.20">
    <property type="entry name" value="PAS domain"/>
    <property type="match status" value="1"/>
</dbReference>
<dbReference type="CDD" id="cd11386">
    <property type="entry name" value="MCP_signal"/>
    <property type="match status" value="1"/>
</dbReference>
<feature type="transmembrane region" description="Helical" evidence="10">
    <location>
        <begin position="26"/>
        <end position="49"/>
    </location>
</feature>
<keyword evidence="7 9" id="KW-0807">Transducer</keyword>
<feature type="domain" description="HAMP" evidence="12">
    <location>
        <begin position="320"/>
        <end position="372"/>
    </location>
</feature>
<dbReference type="Pfam" id="PF00672">
    <property type="entry name" value="HAMP"/>
    <property type="match status" value="1"/>
</dbReference>
<dbReference type="PROSITE" id="PS50885">
    <property type="entry name" value="HAMP"/>
    <property type="match status" value="1"/>
</dbReference>
<keyword evidence="2" id="KW-1003">Cell membrane</keyword>
<feature type="domain" description="Methyl-accepting transducer" evidence="11">
    <location>
        <begin position="391"/>
        <end position="627"/>
    </location>
</feature>
<evidence type="ECO:0000259" key="11">
    <source>
        <dbReference type="PROSITE" id="PS50111"/>
    </source>
</evidence>
<proteinExistence type="inferred from homology"/>
<gene>
    <name evidence="13" type="ORF">H4Q31_06680</name>
</gene>
<comment type="caution">
    <text evidence="13">The sequence shown here is derived from an EMBL/GenBank/DDBJ whole genome shotgun (WGS) entry which is preliminary data.</text>
</comment>
<dbReference type="Pfam" id="PF02743">
    <property type="entry name" value="dCache_1"/>
    <property type="match status" value="1"/>
</dbReference>
<sequence>MTVKGLKLRLAVNGKQFSLRSIRTKIIALFLVISLVPLVSISIFFSTYLKNIVTDEIHAKQDAYVSSNVEAIDNTIQQDVSVLTQLLKNEAIQSGNEEEIVALLRTMQQTNLEVGEYTYVTADDIALTANGEHISVADRDYVRQARETKQLVISDMMISKSTGDYIVIVFLPRLDENQNYIGGIFCALNPDNLSVFTNSIKVGDSGFGYLVSPSGKLLTYPDPSSVGKSLEEAFAAEDAASLRAKLLQEAPKGTFTYVSSSSNASMEISYETVPTTGWRLATFAMANEMYASVDKANQTSVTLIIITAVVVMAIALVMGFLIAKPIITITRTVRTLATGDLTPRLTIRSKDEFGELGSQMNYMLDSFTDIINKASNVSEQLAAASEELTAASSESVGISNHIASATQEVLSASEAQLQGSEQTSTAMTEMALGVQRIAESSAVVAEAANHSMDEVQQGDAAIQQAVSQMKAVRESVSRSSEKLRTLETYSKQIDEVVAVITEITNQTRLLSLNASIEAARAGEQGRGFAVVAAEVKKLAEQSSQSADHISKMIREVQATTGQAVEAMAQEVRDVESGSDLIVEAGDIFTRISDTFQEISHQIQEVSAASQQMSAGTEEVTASMSEFVHMTKSSYNHTEGIADGSKQQASSMQDISVSAEELSRMALELQESLSQFRIK</sequence>
<evidence type="ECO:0000256" key="7">
    <source>
        <dbReference type="ARBA" id="ARBA00023224"/>
    </source>
</evidence>
<reference evidence="13 14" key="1">
    <citation type="submission" date="2020-08" db="EMBL/GenBank/DDBJ databases">
        <title>Cohnella phylogeny.</title>
        <authorList>
            <person name="Dunlap C."/>
        </authorList>
    </citation>
    <scope>NUCLEOTIDE SEQUENCE [LARGE SCALE GENOMIC DNA]</scope>
    <source>
        <strain evidence="13 14">DSM 103658</strain>
    </source>
</reference>
<dbReference type="SMART" id="SM00304">
    <property type="entry name" value="HAMP"/>
    <property type="match status" value="1"/>
</dbReference>
<dbReference type="PANTHER" id="PTHR32089:SF112">
    <property type="entry name" value="LYSOZYME-LIKE PROTEIN-RELATED"/>
    <property type="match status" value="1"/>
</dbReference>
<dbReference type="Proteomes" id="UP000574133">
    <property type="component" value="Unassembled WGS sequence"/>
</dbReference>
<keyword evidence="3" id="KW-0145">Chemotaxis</keyword>
<keyword evidence="4 10" id="KW-0812">Transmembrane</keyword>
<dbReference type="InterPro" id="IPR004089">
    <property type="entry name" value="MCPsignal_dom"/>
</dbReference>
<protein>
    <submittedName>
        <fullName evidence="13">HAMP domain-containing protein</fullName>
    </submittedName>
</protein>